<name>A0ABQ2KC90_9MICO</name>
<organism evidence="2 3">
    <name type="scientific">Agrococcus terreus</name>
    <dbReference type="NCBI Taxonomy" id="574649"/>
    <lineage>
        <taxon>Bacteria</taxon>
        <taxon>Bacillati</taxon>
        <taxon>Actinomycetota</taxon>
        <taxon>Actinomycetes</taxon>
        <taxon>Micrococcales</taxon>
        <taxon>Microbacteriaceae</taxon>
        <taxon>Agrococcus</taxon>
    </lineage>
</organism>
<comment type="caution">
    <text evidence="2">The sequence shown here is derived from an EMBL/GenBank/DDBJ whole genome shotgun (WGS) entry which is preliminary data.</text>
</comment>
<dbReference type="InterPro" id="IPR036259">
    <property type="entry name" value="MFS_trans_sf"/>
</dbReference>
<accession>A0ABQ2KC90</accession>
<feature type="transmembrane region" description="Helical" evidence="1">
    <location>
        <begin position="91"/>
        <end position="109"/>
    </location>
</feature>
<feature type="transmembrane region" description="Helical" evidence="1">
    <location>
        <begin position="61"/>
        <end position="84"/>
    </location>
</feature>
<keyword evidence="1" id="KW-1133">Transmembrane helix</keyword>
<evidence type="ECO:0000313" key="2">
    <source>
        <dbReference type="EMBL" id="GGN78376.1"/>
    </source>
</evidence>
<evidence type="ECO:0000256" key="1">
    <source>
        <dbReference type="SAM" id="Phobius"/>
    </source>
</evidence>
<proteinExistence type="predicted"/>
<reference evidence="3" key="1">
    <citation type="journal article" date="2019" name="Int. J. Syst. Evol. Microbiol.">
        <title>The Global Catalogue of Microorganisms (GCM) 10K type strain sequencing project: providing services to taxonomists for standard genome sequencing and annotation.</title>
        <authorList>
            <consortium name="The Broad Institute Genomics Platform"/>
            <consortium name="The Broad Institute Genome Sequencing Center for Infectious Disease"/>
            <person name="Wu L."/>
            <person name="Ma J."/>
        </authorList>
    </citation>
    <scope>NUCLEOTIDE SEQUENCE [LARGE SCALE GENOMIC DNA]</scope>
    <source>
        <strain evidence="3">CGMCC 1.6960</strain>
    </source>
</reference>
<feature type="transmembrane region" description="Helical" evidence="1">
    <location>
        <begin position="21"/>
        <end position="49"/>
    </location>
</feature>
<dbReference type="RefSeq" id="WP_188715500.1">
    <property type="nucleotide sequence ID" value="NZ_BAABBD010000001.1"/>
</dbReference>
<dbReference type="SUPFAM" id="SSF103473">
    <property type="entry name" value="MFS general substrate transporter"/>
    <property type="match status" value="1"/>
</dbReference>
<gene>
    <name evidence="2" type="ORF">GCM10010968_04070</name>
</gene>
<sequence length="155" mass="16291">MSSTPTPPAFDDHEKGTAWTAVVGLVLLWGAFIAVAYFSTLLSLWFLATLDAGAELGPGDIMISVASGVVPLALGLIVLVCASLRQRWARWVAVVAGIGLGALGLFLLWSWSSEALQTVLMGGAALVGGILLALPTRGRWHRPRRGQPAPQPLPV</sequence>
<dbReference type="EMBL" id="BMLM01000001">
    <property type="protein sequence ID" value="GGN78376.1"/>
    <property type="molecule type" value="Genomic_DNA"/>
</dbReference>
<keyword evidence="1" id="KW-0812">Transmembrane</keyword>
<keyword evidence="1" id="KW-0472">Membrane</keyword>
<keyword evidence="3" id="KW-1185">Reference proteome</keyword>
<dbReference type="Proteomes" id="UP000626982">
    <property type="component" value="Unassembled WGS sequence"/>
</dbReference>
<evidence type="ECO:0000313" key="3">
    <source>
        <dbReference type="Proteomes" id="UP000626982"/>
    </source>
</evidence>
<protein>
    <submittedName>
        <fullName evidence="2">Uncharacterized protein</fullName>
    </submittedName>
</protein>
<feature type="transmembrane region" description="Helical" evidence="1">
    <location>
        <begin position="115"/>
        <end position="134"/>
    </location>
</feature>